<evidence type="ECO:0000313" key="1">
    <source>
        <dbReference type="EMBL" id="RGL09462.1"/>
    </source>
</evidence>
<dbReference type="RefSeq" id="WP_117679880.1">
    <property type="nucleotide sequence ID" value="NZ_CAJJKC010000004.1"/>
</dbReference>
<dbReference type="EMBL" id="QSRJ01000009">
    <property type="protein sequence ID" value="RGL09462.1"/>
    <property type="molecule type" value="Genomic_DNA"/>
</dbReference>
<accession>A0A3E4QQR3</accession>
<evidence type="ECO:0008006" key="3">
    <source>
        <dbReference type="Google" id="ProtNLM"/>
    </source>
</evidence>
<sequence length="318" mass="35798">MSKAYDRTLDTLLAEADTKGMCLAPRDRHLKRLLRARVSSGSVKEPAKGLFVSAARWESADMTKRAQAWRIIRGLQHLHPAWVFCSFSAALIHGLELSNRLLKPVHVISRRSRITNDIVHHAVDSFEIRTVMGLRATDMTRTLFDCLKSCTFPQGLAIADSALRTTRTSREGYLRAIERRYHDQKGVQKALRTMSHANGLSENGGESYARGVMIELGFKTPDLQVRLTDPLNPSIEYRIDYGWDVGDHLILGELDGKGKYANKSGAPLDLGTVMAEREREARITTYRPVIFRFAFPLVYRPDEFAALLDAHGVPRLNP</sequence>
<proteinExistence type="predicted"/>
<reference evidence="1 2" key="1">
    <citation type="submission" date="2018-08" db="EMBL/GenBank/DDBJ databases">
        <title>A genome reference for cultivated species of the human gut microbiota.</title>
        <authorList>
            <person name="Zou Y."/>
            <person name="Xue W."/>
            <person name="Luo G."/>
        </authorList>
    </citation>
    <scope>NUCLEOTIDE SEQUENCE [LARGE SCALE GENOMIC DNA]</scope>
    <source>
        <strain evidence="1 2">TF08-14</strain>
    </source>
</reference>
<evidence type="ECO:0000313" key="2">
    <source>
        <dbReference type="Proteomes" id="UP000260943"/>
    </source>
</evidence>
<protein>
    <recommendedName>
        <fullName evidence="3">DUF559 domain-containing protein</fullName>
    </recommendedName>
</protein>
<gene>
    <name evidence="1" type="ORF">DXC81_07610</name>
</gene>
<name>A0A3E4QQR3_9ACTN</name>
<organism evidence="1 2">
    <name type="scientific">Collinsella tanakaei</name>
    <dbReference type="NCBI Taxonomy" id="626935"/>
    <lineage>
        <taxon>Bacteria</taxon>
        <taxon>Bacillati</taxon>
        <taxon>Actinomycetota</taxon>
        <taxon>Coriobacteriia</taxon>
        <taxon>Coriobacteriales</taxon>
        <taxon>Coriobacteriaceae</taxon>
        <taxon>Collinsella</taxon>
    </lineage>
</organism>
<comment type="caution">
    <text evidence="1">The sequence shown here is derived from an EMBL/GenBank/DDBJ whole genome shotgun (WGS) entry which is preliminary data.</text>
</comment>
<dbReference type="AlphaFoldDB" id="A0A3E4QQR3"/>
<dbReference type="Proteomes" id="UP000260943">
    <property type="component" value="Unassembled WGS sequence"/>
</dbReference>